<sequence length="815" mass="89742">MLAWPAAHNRGAPTHQRRQNMAHATPLAVSLATPLASGDYHSQMWTLDTFTDLASSAPVLKKDPKAVPGVFVGTLKGTRATAENVIEHTAVVLDLDQGVPHDVPERLRRLGWDSAVHTTASHTPEHPRLRVIIAVSRPVNPGAYPTLVKWAAEKLGVIVDPSAMAGCHRFFLPHVVPGSDAELYGVEAHRINGSPIPVEEALNSAPMFNQSTPAESDAPKPLIRRDPLQLPGAAGAFNRTYSMEEAVEEFQLPYRPCGNGFIHVDSTQTQPGLTPVNDARTLWFDHAGTSPTHGQTMSVFDLVAEWRHGLQTGQAQDDQDKPPAERRSRALMGVDAVQIPAVAREMAAAAFDEGPQPDGPLTVEACEAALSPRNPKTGKRALTSAKDRQTLVDLDPMLASRAISAMGRRPGWRVKPEWASESELFEQEARRLGLYPDQDEDEAAVQQYLGKHYGGDVPSISTVRELLSLSASQPGREIDPLTAYLDRLEWDGVPRLSGGASTLHEVLPGVDHDDEEERRWASRAVMRACVAAVARAYRPGWQVDSSLVLVGPQGTRKTSWVRWLAGPWAAPLPDVLGGDADLFDPCHKAWIVEADEGFAVTRSGSRYGDALKRFLTARSDTWRPKYGRTSRTMARRFVVWGTTNHEDFLANEEGNRRYWPVRITETIPTSFLTPERRDQIWAEAVVLFKRGEPTWLSDSEEQVMQSARADRATEEDPLAGPVYRYAMAPRPVGYAWMSKEERDTSMLAKDPSWLPQPVSAAALMVDLKDELPQRVNVRAVAAALRAIGWEPWGQITDPRGSGSRLSVWAQRGADN</sequence>
<accession>A0A8S5L6W9</accession>
<dbReference type="PANTHER" id="PTHR34985">
    <property type="entry name" value="SLR0554 PROTEIN"/>
    <property type="match status" value="1"/>
</dbReference>
<proteinExistence type="predicted"/>
<evidence type="ECO:0000259" key="2">
    <source>
        <dbReference type="Pfam" id="PF05272"/>
    </source>
</evidence>
<organism evidence="3">
    <name type="scientific">Siphoviridae sp. ct45W1</name>
    <dbReference type="NCBI Taxonomy" id="2823562"/>
    <lineage>
        <taxon>Viruses</taxon>
        <taxon>Duplodnaviria</taxon>
        <taxon>Heunggongvirae</taxon>
        <taxon>Uroviricota</taxon>
        <taxon>Caudoviricetes</taxon>
    </lineage>
</organism>
<feature type="domain" description="Virulence-associated protein E-like" evidence="2">
    <location>
        <begin position="485"/>
        <end position="711"/>
    </location>
</feature>
<evidence type="ECO:0000256" key="1">
    <source>
        <dbReference type="SAM" id="MobiDB-lite"/>
    </source>
</evidence>
<dbReference type="InterPro" id="IPR007936">
    <property type="entry name" value="VapE-like_dom"/>
</dbReference>
<reference evidence="3" key="1">
    <citation type="journal article" date="2021" name="Proc. Natl. Acad. Sci. U.S.A.">
        <title>A Catalog of Tens of Thousands of Viruses from Human Metagenomes Reveals Hidden Associations with Chronic Diseases.</title>
        <authorList>
            <person name="Tisza M.J."/>
            <person name="Buck C.B."/>
        </authorList>
    </citation>
    <scope>NUCLEOTIDE SEQUENCE</scope>
    <source>
        <strain evidence="3">Ct45W1</strain>
    </source>
</reference>
<dbReference type="EMBL" id="BK014646">
    <property type="protein sequence ID" value="DAD65629.1"/>
    <property type="molecule type" value="Genomic_DNA"/>
</dbReference>
<protein>
    <submittedName>
        <fullName evidence="3">Virulence associated protein E</fullName>
    </submittedName>
</protein>
<name>A0A8S5L6W9_9CAUD</name>
<dbReference type="Pfam" id="PF05272">
    <property type="entry name" value="VapE-like_dom"/>
    <property type="match status" value="1"/>
</dbReference>
<feature type="region of interest" description="Disordered" evidence="1">
    <location>
        <begin position="1"/>
        <end position="23"/>
    </location>
</feature>
<dbReference type="PANTHER" id="PTHR34985:SF1">
    <property type="entry name" value="SLR0554 PROTEIN"/>
    <property type="match status" value="1"/>
</dbReference>
<evidence type="ECO:0000313" key="3">
    <source>
        <dbReference type="EMBL" id="DAD65629.1"/>
    </source>
</evidence>